<dbReference type="InterPro" id="IPR044855">
    <property type="entry name" value="CoA-Trfase_III_dom3_sf"/>
</dbReference>
<dbReference type="Gene3D" id="3.30.1540.10">
    <property type="entry name" value="formyl-coa transferase, domain 3"/>
    <property type="match status" value="1"/>
</dbReference>
<keyword evidence="1" id="KW-0808">Transferase</keyword>
<organism evidence="1 2">
    <name type="scientific">Jatrophihabitans cynanchi</name>
    <dbReference type="NCBI Taxonomy" id="2944128"/>
    <lineage>
        <taxon>Bacteria</taxon>
        <taxon>Bacillati</taxon>
        <taxon>Actinomycetota</taxon>
        <taxon>Actinomycetes</taxon>
        <taxon>Jatrophihabitantales</taxon>
        <taxon>Jatrophihabitantaceae</taxon>
        <taxon>Jatrophihabitans</taxon>
    </lineage>
</organism>
<dbReference type="PANTHER" id="PTHR48228:SF5">
    <property type="entry name" value="ALPHA-METHYLACYL-COA RACEMASE"/>
    <property type="match status" value="1"/>
</dbReference>
<protein>
    <submittedName>
        <fullName evidence="1">CoA transferase</fullName>
    </submittedName>
</protein>
<evidence type="ECO:0000313" key="2">
    <source>
        <dbReference type="Proteomes" id="UP001164693"/>
    </source>
</evidence>
<dbReference type="GO" id="GO:0016740">
    <property type="term" value="F:transferase activity"/>
    <property type="evidence" value="ECO:0007669"/>
    <property type="project" value="UniProtKB-KW"/>
</dbReference>
<name>A0ABY7JUU8_9ACTN</name>
<reference evidence="1" key="1">
    <citation type="submission" date="2022-05" db="EMBL/GenBank/DDBJ databases">
        <title>Jatrophihabitans sp. SB3-54 whole genome sequence.</title>
        <authorList>
            <person name="Suh M.K."/>
            <person name="Eom M.K."/>
            <person name="Kim J.S."/>
            <person name="Kim H.S."/>
            <person name="Do H.E."/>
            <person name="Shin Y.K."/>
            <person name="Lee J.-S."/>
        </authorList>
    </citation>
    <scope>NUCLEOTIDE SEQUENCE</scope>
    <source>
        <strain evidence="1">SB3-54</strain>
    </source>
</reference>
<evidence type="ECO:0000313" key="1">
    <source>
        <dbReference type="EMBL" id="WAX56319.1"/>
    </source>
</evidence>
<dbReference type="RefSeq" id="WP_269442851.1">
    <property type="nucleotide sequence ID" value="NZ_CP097463.1"/>
</dbReference>
<dbReference type="EMBL" id="CP097463">
    <property type="protein sequence ID" value="WAX56319.1"/>
    <property type="molecule type" value="Genomic_DNA"/>
</dbReference>
<dbReference type="InterPro" id="IPR003673">
    <property type="entry name" value="CoA-Trfase_fam_III"/>
</dbReference>
<keyword evidence="2" id="KW-1185">Reference proteome</keyword>
<dbReference type="InterPro" id="IPR050509">
    <property type="entry name" value="CoA-transferase_III"/>
</dbReference>
<dbReference type="Gene3D" id="3.40.50.10540">
    <property type="entry name" value="Crotonobetainyl-coa:carnitine coa-transferase, domain 1"/>
    <property type="match status" value="1"/>
</dbReference>
<gene>
    <name evidence="1" type="ORF">M6B22_17520</name>
</gene>
<dbReference type="SUPFAM" id="SSF89796">
    <property type="entry name" value="CoA-transferase family III (CaiB/BaiF)"/>
    <property type="match status" value="1"/>
</dbReference>
<dbReference type="Proteomes" id="UP001164693">
    <property type="component" value="Chromosome"/>
</dbReference>
<sequence>MNAVSDSAGPLTGVRVLDLGTVGPGARACRILGDLGASVTRVVAPAGIGTALPFYAYSAMRGVRRCGIDLRTDQGKAATLDLAVAADVVVEGFRPGVADRLGVGYHAVHARNARVVYCAASGYGQHGPRATWAGHDLNYLAVTGFLHAGERAGDRPTLPGATVADAAGGGMHAALAVLAALFGRANDPEQSGCYLDVAATDGMLGLMAMPIEEQLATGSDPGPLSGVLSGRYACYGLYECADGGWLSVAAVEAKFFDNLCRELDCPELAALQYDDDRQDQVRLALTTTFATRDRDDWVARLADHDTCVAPVLSVAEATHDAHHRSRGLFATAQHRDRGSFGQLGAVWAGSVPPSEPVVLPADDQFDTDAVLGELGYTADRLRALRAAGAIR</sequence>
<dbReference type="PANTHER" id="PTHR48228">
    <property type="entry name" value="SUCCINYL-COA--D-CITRAMALATE COA-TRANSFERASE"/>
    <property type="match status" value="1"/>
</dbReference>
<dbReference type="InterPro" id="IPR023606">
    <property type="entry name" value="CoA-Trfase_III_dom_1_sf"/>
</dbReference>
<accession>A0ABY7JUU8</accession>
<dbReference type="Pfam" id="PF02515">
    <property type="entry name" value="CoA_transf_3"/>
    <property type="match status" value="1"/>
</dbReference>
<proteinExistence type="predicted"/>